<evidence type="ECO:0008006" key="3">
    <source>
        <dbReference type="Google" id="ProtNLM"/>
    </source>
</evidence>
<keyword evidence="2" id="KW-1185">Reference proteome</keyword>
<proteinExistence type="predicted"/>
<dbReference type="InterPro" id="IPR038806">
    <property type="entry name" value="SPATA45"/>
</dbReference>
<dbReference type="OrthoDB" id="9441981at2759"/>
<dbReference type="PANTHER" id="PTHR35822">
    <property type="entry name" value="SPERMATOGENESIS-ASSOCIATED PROTEIN 45"/>
    <property type="match status" value="1"/>
</dbReference>
<reference evidence="1 2" key="1">
    <citation type="submission" date="2016-06" db="EMBL/GenBank/DDBJ databases">
        <title>The Draft Genome Sequence and Annotation of the Desert Woodrat Neotoma lepida.</title>
        <authorList>
            <person name="Campbell M."/>
            <person name="Oakeson K.F."/>
            <person name="Yandell M."/>
            <person name="Halpert J.R."/>
            <person name="Dearing D."/>
        </authorList>
    </citation>
    <scope>NUCLEOTIDE SEQUENCE [LARGE SCALE GENOMIC DNA]</scope>
    <source>
        <strain evidence="1">417</strain>
        <tissue evidence="1">Liver</tissue>
    </source>
</reference>
<dbReference type="AlphaFoldDB" id="A0A1A6GTV2"/>
<sequence length="170" mass="19522">MRTELRKSWGLPGPQTNMFRNTVVQKKKVLVNTNMMLNLASELDRKVIGNVFAGQQESADNLCVNKMASVNKSIDVKQNRVSRKQLLEELNEKRESHCLVERSNQVSFLRVQKRHFSQAHKSSACVNIKESVPESGRTSWVKRDLSVCKEKRHFPPKSVYNLLVFLTTAH</sequence>
<name>A0A1A6GTV2_NEOLE</name>
<gene>
    <name evidence="1" type="ORF">A6R68_02362</name>
</gene>
<comment type="caution">
    <text evidence="1">The sequence shown here is derived from an EMBL/GenBank/DDBJ whole genome shotgun (WGS) entry which is preliminary data.</text>
</comment>
<dbReference type="EMBL" id="LZPO01075315">
    <property type="protein sequence ID" value="OBS69080.1"/>
    <property type="molecule type" value="Genomic_DNA"/>
</dbReference>
<dbReference type="STRING" id="56216.A0A1A6GTV2"/>
<dbReference type="Proteomes" id="UP000092124">
    <property type="component" value="Unassembled WGS sequence"/>
</dbReference>
<evidence type="ECO:0000313" key="2">
    <source>
        <dbReference type="Proteomes" id="UP000092124"/>
    </source>
</evidence>
<organism evidence="1 2">
    <name type="scientific">Neotoma lepida</name>
    <name type="common">Desert woodrat</name>
    <dbReference type="NCBI Taxonomy" id="56216"/>
    <lineage>
        <taxon>Eukaryota</taxon>
        <taxon>Metazoa</taxon>
        <taxon>Chordata</taxon>
        <taxon>Craniata</taxon>
        <taxon>Vertebrata</taxon>
        <taxon>Euteleostomi</taxon>
        <taxon>Mammalia</taxon>
        <taxon>Eutheria</taxon>
        <taxon>Euarchontoglires</taxon>
        <taxon>Glires</taxon>
        <taxon>Rodentia</taxon>
        <taxon>Myomorpha</taxon>
        <taxon>Muroidea</taxon>
        <taxon>Cricetidae</taxon>
        <taxon>Neotominae</taxon>
        <taxon>Neotoma</taxon>
    </lineage>
</organism>
<evidence type="ECO:0000313" key="1">
    <source>
        <dbReference type="EMBL" id="OBS69080.1"/>
    </source>
</evidence>
<accession>A0A1A6GTV2</accession>
<protein>
    <recommendedName>
        <fullName evidence="3">Spermatogenesis-associated protein 45</fullName>
    </recommendedName>
</protein>
<dbReference type="PANTHER" id="PTHR35822:SF1">
    <property type="entry name" value="SPERMATOGENESIS-ASSOCIATED PROTEIN 45"/>
    <property type="match status" value="1"/>
</dbReference>